<dbReference type="InterPro" id="IPR018357">
    <property type="entry name" value="Hexapep_transf_CS"/>
</dbReference>
<accession>A0A1I1IF53</accession>
<dbReference type="InterPro" id="IPR001451">
    <property type="entry name" value="Hexapep"/>
</dbReference>
<dbReference type="OrthoDB" id="2643438at2"/>
<gene>
    <name evidence="3" type="ORF">SAMN04487968_105270</name>
</gene>
<proteinExistence type="predicted"/>
<dbReference type="STRING" id="574651.SAMN04487968_105270"/>
<evidence type="ECO:0000313" key="4">
    <source>
        <dbReference type="Proteomes" id="UP000198832"/>
    </source>
</evidence>
<dbReference type="Pfam" id="PF00132">
    <property type="entry name" value="Hexapep"/>
    <property type="match status" value="2"/>
</dbReference>
<dbReference type="SUPFAM" id="SSF51161">
    <property type="entry name" value="Trimeric LpxA-like enzymes"/>
    <property type="match status" value="1"/>
</dbReference>
<dbReference type="CDD" id="cd04647">
    <property type="entry name" value="LbH_MAT_like"/>
    <property type="match status" value="1"/>
</dbReference>
<dbReference type="Gene3D" id="2.160.10.10">
    <property type="entry name" value="Hexapeptide repeat proteins"/>
    <property type="match status" value="1"/>
</dbReference>
<dbReference type="PANTHER" id="PTHR23416">
    <property type="entry name" value="SIALIC ACID SYNTHASE-RELATED"/>
    <property type="match status" value="1"/>
</dbReference>
<evidence type="ECO:0000256" key="1">
    <source>
        <dbReference type="ARBA" id="ARBA00022679"/>
    </source>
</evidence>
<sequence length="567" mass="60109">MSTDPAVAQGFDFSPWTFWTDVPGPEQERQLAWQGEQLGRRPGWAFGDRALLSRFASVDNEVLVLGPRSYVAAGAYLTGSVTTGRDCSINPYAVVRGNVVIGDAVRIGAHTSLLGFNHSFADPETEVFRQPLTSKGITVGNDVWIGSHVIVLDGVAVGDRSVLAAGAVVTKDVPAGAVVGGNPARLLRWRVPPAGAASDAAGRGRDGDLAASLRAVADRARDQAYDVIARCWDPAVGLFADRPGVAPTVRAQCDAVEIADLLLGEAPTQLPADEQLARLRAWQDEATGLVAELGADLRCGRPGAGWPDPVESYHILSVGHALSLLGSGFRVPIRFAARLSADELVPALEALPWGDRAWSAGHAVDAWATALVWNAAMGEAGVSGTSDALIGWLVRRADPMTGVWGRSTAEEGLLQPVNGFYRTTRGTFAQLGLPLPHPQRVVDTVLAHAQDTRWFGPGRHTACNVLDVAHPLWLTRHTGHRAEEVRATAARLAVDVLGQWQDGAGFGFRATAPGGRSADTVPGLQGTEMWLATLWLLADVLGLSDELGYRPRGVHRPEPAPGTAHAT</sequence>
<evidence type="ECO:0000256" key="2">
    <source>
        <dbReference type="ARBA" id="ARBA00022737"/>
    </source>
</evidence>
<dbReference type="PROSITE" id="PS00101">
    <property type="entry name" value="HEXAPEP_TRANSFERASES"/>
    <property type="match status" value="1"/>
</dbReference>
<dbReference type="Proteomes" id="UP000198832">
    <property type="component" value="Unassembled WGS sequence"/>
</dbReference>
<keyword evidence="1 3" id="KW-0808">Transferase</keyword>
<protein>
    <submittedName>
        <fullName evidence="3">Acetyltransferase (Isoleucine patch superfamily)</fullName>
    </submittedName>
</protein>
<dbReference type="RefSeq" id="WP_091122799.1">
    <property type="nucleotide sequence ID" value="NZ_FOLB01000005.1"/>
</dbReference>
<reference evidence="3 4" key="1">
    <citation type="submission" date="2016-10" db="EMBL/GenBank/DDBJ databases">
        <authorList>
            <person name="de Groot N.N."/>
        </authorList>
    </citation>
    <scope>NUCLEOTIDE SEQUENCE [LARGE SCALE GENOMIC DNA]</scope>
    <source>
        <strain evidence="3 4">CGMCC 1.7056</strain>
    </source>
</reference>
<evidence type="ECO:0000313" key="3">
    <source>
        <dbReference type="EMBL" id="SFC34884.1"/>
    </source>
</evidence>
<keyword evidence="2" id="KW-0677">Repeat</keyword>
<name>A0A1I1IF53_9ACTN</name>
<dbReference type="GO" id="GO:0016740">
    <property type="term" value="F:transferase activity"/>
    <property type="evidence" value="ECO:0007669"/>
    <property type="project" value="UniProtKB-KW"/>
</dbReference>
<dbReference type="AlphaFoldDB" id="A0A1I1IF53"/>
<organism evidence="3 4">
    <name type="scientific">Nocardioides terrae</name>
    <dbReference type="NCBI Taxonomy" id="574651"/>
    <lineage>
        <taxon>Bacteria</taxon>
        <taxon>Bacillati</taxon>
        <taxon>Actinomycetota</taxon>
        <taxon>Actinomycetes</taxon>
        <taxon>Propionibacteriales</taxon>
        <taxon>Nocardioidaceae</taxon>
        <taxon>Nocardioides</taxon>
    </lineage>
</organism>
<keyword evidence="4" id="KW-1185">Reference proteome</keyword>
<dbReference type="EMBL" id="FOLB01000005">
    <property type="protein sequence ID" value="SFC34884.1"/>
    <property type="molecule type" value="Genomic_DNA"/>
</dbReference>
<dbReference type="InterPro" id="IPR011004">
    <property type="entry name" value="Trimer_LpxA-like_sf"/>
</dbReference>
<dbReference type="InterPro" id="IPR051159">
    <property type="entry name" value="Hexapeptide_acetyltransf"/>
</dbReference>